<dbReference type="OrthoDB" id="643861at2"/>
<evidence type="ECO:0008006" key="5">
    <source>
        <dbReference type="Google" id="ProtNLM"/>
    </source>
</evidence>
<proteinExistence type="predicted"/>
<evidence type="ECO:0000313" key="4">
    <source>
        <dbReference type="Proteomes" id="UP000036261"/>
    </source>
</evidence>
<gene>
    <name evidence="3" type="ORF">ACM46_02300</name>
</gene>
<dbReference type="AlphaFoldDB" id="A0A0J7IJ28"/>
<dbReference type="EMBL" id="LFND01000001">
    <property type="protein sequence ID" value="KMQ66388.1"/>
    <property type="molecule type" value="Genomic_DNA"/>
</dbReference>
<feature type="region of interest" description="Disordered" evidence="1">
    <location>
        <begin position="77"/>
        <end position="104"/>
    </location>
</feature>
<feature type="signal peptide" evidence="2">
    <location>
        <begin position="1"/>
        <end position="21"/>
    </location>
</feature>
<reference evidence="3 4" key="1">
    <citation type="journal article" date="2013" name="Int. J. Syst. Evol. Microbiol.">
        <title>Chryseobacterium angstadtii sp. nov., isolated from a newt tank.</title>
        <authorList>
            <person name="Kirk K.E."/>
            <person name="Hoffman J.A."/>
            <person name="Smith K.A."/>
            <person name="Strahan B.L."/>
            <person name="Failor K.C."/>
            <person name="Krebs J.E."/>
            <person name="Gale A.N."/>
            <person name="Do T.D."/>
            <person name="Sontag T.C."/>
            <person name="Batties A.M."/>
            <person name="Mistiszyn K."/>
            <person name="Newman J.D."/>
        </authorList>
    </citation>
    <scope>NUCLEOTIDE SEQUENCE [LARGE SCALE GENOMIC DNA]</scope>
    <source>
        <strain evidence="3 4">KM</strain>
    </source>
</reference>
<evidence type="ECO:0000313" key="3">
    <source>
        <dbReference type="EMBL" id="KMQ66388.1"/>
    </source>
</evidence>
<feature type="chain" id="PRO_5005288734" description="Ig-like domain-containing protein" evidence="2">
    <location>
        <begin position="22"/>
        <end position="429"/>
    </location>
</feature>
<feature type="compositionally biased region" description="Low complexity" evidence="1">
    <location>
        <begin position="79"/>
        <end position="104"/>
    </location>
</feature>
<name>A0A0J7IJ28_9FLAO</name>
<evidence type="ECO:0000256" key="1">
    <source>
        <dbReference type="SAM" id="MobiDB-lite"/>
    </source>
</evidence>
<comment type="caution">
    <text evidence="3">The sequence shown here is derived from an EMBL/GenBank/DDBJ whole genome shotgun (WGS) entry which is preliminary data.</text>
</comment>
<organism evidence="3 4">
    <name type="scientific">Chryseobacterium angstadtii</name>
    <dbReference type="NCBI Taxonomy" id="558151"/>
    <lineage>
        <taxon>Bacteria</taxon>
        <taxon>Pseudomonadati</taxon>
        <taxon>Bacteroidota</taxon>
        <taxon>Flavobacteriia</taxon>
        <taxon>Flavobacteriales</taxon>
        <taxon>Weeksellaceae</taxon>
        <taxon>Chryseobacterium group</taxon>
        <taxon>Chryseobacterium</taxon>
    </lineage>
</organism>
<keyword evidence="4" id="KW-1185">Reference proteome</keyword>
<accession>A0A0J7IJ28</accession>
<dbReference type="Proteomes" id="UP000036261">
    <property type="component" value="Unassembled WGS sequence"/>
</dbReference>
<dbReference type="RefSeq" id="WP_048504987.1">
    <property type="nucleotide sequence ID" value="NZ_LFND01000001.1"/>
</dbReference>
<keyword evidence="2" id="KW-0732">Signal</keyword>
<evidence type="ECO:0000256" key="2">
    <source>
        <dbReference type="SAM" id="SignalP"/>
    </source>
</evidence>
<sequence length="429" mass="46384">MMKIYFLKCLTFLVVFSSLHGKNYSKYSGLLNENFPTKTVKDEKLLKREHSSTGYYSLVSDTCKTKTYTALTSGWSAHSPGSGPQSTSPSGCNNNTGGTTYENNTSSRGFETWYDTPVGVFWQRSVSGLSPTKTYRVYVNMFGTTGSGDKRSMFFNNYNLGGKTGSNTFVGGSDDNNQIIYDFEVTNRTTISFSGTIQAAAYSGCEQARNFRLVINVFEVTNTPFPSPTVSATSVNNTCPDLFANLSNLVTSSCPSGTTLEWHSVASNPSSSTKVANPSQVTSSGTYYAYCHNVTSGCYSLPSAGVKVTISLCSTGCYKPGAPATGGNSALISKVGVSSLLRTNSQEIQDNWPASRNGAWLVMEARTKGFVVNRLAFNASGNPVNIPPSNFIEGMLVYDLTNRCLKMYTSQDSGATFGWYCISTRTCPD</sequence>
<protein>
    <recommendedName>
        <fullName evidence="5">Ig-like domain-containing protein</fullName>
    </recommendedName>
</protein>
<dbReference type="PATRIC" id="fig|558151.6.peg.475"/>
<dbReference type="STRING" id="558151.ACM46_02300"/>